<dbReference type="EMBL" id="AAXW01000070">
    <property type="protein sequence ID" value="EAZ88713.1"/>
    <property type="molecule type" value="Genomic_DNA"/>
</dbReference>
<reference evidence="1 2" key="1">
    <citation type="submission" date="2007-03" db="EMBL/GenBank/DDBJ databases">
        <authorList>
            <person name="Stal L."/>
            <person name="Ferriera S."/>
            <person name="Johnson J."/>
            <person name="Kravitz S."/>
            <person name="Beeson K."/>
            <person name="Sutton G."/>
            <person name="Rogers Y.-H."/>
            <person name="Friedman R."/>
            <person name="Frazier M."/>
            <person name="Venter J.C."/>
        </authorList>
    </citation>
    <scope>NUCLEOTIDE SEQUENCE [LARGE SCALE GENOMIC DNA]</scope>
    <source>
        <strain evidence="1 2">CCY0110</strain>
    </source>
</reference>
<gene>
    <name evidence="1" type="ORF">CY0110_14310</name>
</gene>
<name>A3IXV5_9CHRO</name>
<dbReference type="AlphaFoldDB" id="A3IXV5"/>
<evidence type="ECO:0000313" key="2">
    <source>
        <dbReference type="Proteomes" id="UP000003781"/>
    </source>
</evidence>
<sequence>MYIRFNHYLIAEMANRAGWAGFGDCPKNPTFLEKGQALNERKVLSELLKFSEAIEEAIKPTEIYLRNRTFIDYEIIKLVRLESQKVTGYSYQLSQEKSLESIDRQLQYSEAENLFNKIREKGNLYIGELKNIKCVQLVMNSEQQSKDFEEN</sequence>
<protein>
    <submittedName>
        <fullName evidence="1">Uncharacterized protein</fullName>
    </submittedName>
</protein>
<organism evidence="1 2">
    <name type="scientific">Crocosphaera chwakensis CCY0110</name>
    <dbReference type="NCBI Taxonomy" id="391612"/>
    <lineage>
        <taxon>Bacteria</taxon>
        <taxon>Bacillati</taxon>
        <taxon>Cyanobacteriota</taxon>
        <taxon>Cyanophyceae</taxon>
        <taxon>Oscillatoriophycideae</taxon>
        <taxon>Chroococcales</taxon>
        <taxon>Aphanothecaceae</taxon>
        <taxon>Crocosphaera</taxon>
        <taxon>Crocosphaera chwakensis</taxon>
    </lineage>
</organism>
<dbReference type="RefSeq" id="WP_008278215.1">
    <property type="nucleotide sequence ID" value="NZ_AAXW01000070.1"/>
</dbReference>
<evidence type="ECO:0000313" key="1">
    <source>
        <dbReference type="EMBL" id="EAZ88713.1"/>
    </source>
</evidence>
<comment type="caution">
    <text evidence="1">The sequence shown here is derived from an EMBL/GenBank/DDBJ whole genome shotgun (WGS) entry which is preliminary data.</text>
</comment>
<keyword evidence="2" id="KW-1185">Reference proteome</keyword>
<dbReference type="Proteomes" id="UP000003781">
    <property type="component" value="Unassembled WGS sequence"/>
</dbReference>
<accession>A3IXV5</accession>
<proteinExistence type="predicted"/>